<keyword evidence="2" id="KW-1185">Reference proteome</keyword>
<comment type="caution">
    <text evidence="1">The sequence shown here is derived from an EMBL/GenBank/DDBJ whole genome shotgun (WGS) entry which is preliminary data.</text>
</comment>
<protein>
    <submittedName>
        <fullName evidence="1">Uncharacterized protein</fullName>
    </submittedName>
</protein>
<evidence type="ECO:0000313" key="1">
    <source>
        <dbReference type="EMBL" id="GBO31443.1"/>
    </source>
</evidence>
<name>A0A4Y2W166_ARAVE</name>
<dbReference type="EMBL" id="BGPR01054735">
    <property type="protein sequence ID" value="GBO31443.1"/>
    <property type="molecule type" value="Genomic_DNA"/>
</dbReference>
<accession>A0A4Y2W166</accession>
<dbReference type="AlphaFoldDB" id="A0A4Y2W166"/>
<reference evidence="1 2" key="1">
    <citation type="journal article" date="2019" name="Sci. Rep.">
        <title>Orb-weaving spider Araneus ventricosus genome elucidates the spidroin gene catalogue.</title>
        <authorList>
            <person name="Kono N."/>
            <person name="Nakamura H."/>
            <person name="Ohtoshi R."/>
            <person name="Moran D.A.P."/>
            <person name="Shinohara A."/>
            <person name="Yoshida Y."/>
            <person name="Fujiwara M."/>
            <person name="Mori M."/>
            <person name="Tomita M."/>
            <person name="Arakawa K."/>
        </authorList>
    </citation>
    <scope>NUCLEOTIDE SEQUENCE [LARGE SCALE GENOMIC DNA]</scope>
</reference>
<organism evidence="1 2">
    <name type="scientific">Araneus ventricosus</name>
    <name type="common">Orbweaver spider</name>
    <name type="synonym">Epeira ventricosa</name>
    <dbReference type="NCBI Taxonomy" id="182803"/>
    <lineage>
        <taxon>Eukaryota</taxon>
        <taxon>Metazoa</taxon>
        <taxon>Ecdysozoa</taxon>
        <taxon>Arthropoda</taxon>
        <taxon>Chelicerata</taxon>
        <taxon>Arachnida</taxon>
        <taxon>Araneae</taxon>
        <taxon>Araneomorphae</taxon>
        <taxon>Entelegynae</taxon>
        <taxon>Araneoidea</taxon>
        <taxon>Araneidae</taxon>
        <taxon>Araneus</taxon>
    </lineage>
</organism>
<evidence type="ECO:0000313" key="2">
    <source>
        <dbReference type="Proteomes" id="UP000499080"/>
    </source>
</evidence>
<proteinExistence type="predicted"/>
<dbReference type="Proteomes" id="UP000499080">
    <property type="component" value="Unassembled WGS sequence"/>
</dbReference>
<gene>
    <name evidence="1" type="ORF">AVEN_125901_1</name>
</gene>
<sequence length="96" mass="11182">MEHSVKGWPNCFYLYSAQTAPNCLSPEQNLFSKMELLSIFYICPLKRQSAETIPEKFKNVRPKKICKCPDTFGHIVYYDANKRFIFLRQRAKVSGA</sequence>